<organism evidence="2 3">
    <name type="scientific">Altericroceibacterium indicum</name>
    <dbReference type="NCBI Taxonomy" id="374177"/>
    <lineage>
        <taxon>Bacteria</taxon>
        <taxon>Pseudomonadati</taxon>
        <taxon>Pseudomonadota</taxon>
        <taxon>Alphaproteobacteria</taxon>
        <taxon>Sphingomonadales</taxon>
        <taxon>Erythrobacteraceae</taxon>
        <taxon>Altericroceibacterium</taxon>
    </lineage>
</organism>
<dbReference type="RefSeq" id="WP_160740131.1">
    <property type="nucleotide sequence ID" value="NZ_WTYQ01000005.1"/>
</dbReference>
<dbReference type="EMBL" id="WTYQ01000005">
    <property type="protein sequence ID" value="MXP26926.1"/>
    <property type="molecule type" value="Genomic_DNA"/>
</dbReference>
<proteinExistence type="predicted"/>
<gene>
    <name evidence="2" type="ORF">GRI39_12875</name>
</gene>
<dbReference type="Proteomes" id="UP000460561">
    <property type="component" value="Unassembled WGS sequence"/>
</dbReference>
<keyword evidence="3" id="KW-1185">Reference proteome</keyword>
<feature type="region of interest" description="Disordered" evidence="1">
    <location>
        <begin position="1"/>
        <end position="22"/>
    </location>
</feature>
<dbReference type="AlphaFoldDB" id="A0A845AEF2"/>
<evidence type="ECO:0000313" key="3">
    <source>
        <dbReference type="Proteomes" id="UP000460561"/>
    </source>
</evidence>
<accession>A0A845AEF2</accession>
<reference evidence="2 3" key="1">
    <citation type="submission" date="2019-12" db="EMBL/GenBank/DDBJ databases">
        <title>Genomic-based taxomic classification of the family Erythrobacteraceae.</title>
        <authorList>
            <person name="Xu L."/>
        </authorList>
    </citation>
    <scope>NUCLEOTIDE SEQUENCE [LARGE SCALE GENOMIC DNA]</scope>
    <source>
        <strain evidence="2 3">DSM 18604</strain>
    </source>
</reference>
<evidence type="ECO:0008006" key="4">
    <source>
        <dbReference type="Google" id="ProtNLM"/>
    </source>
</evidence>
<protein>
    <recommendedName>
        <fullName evidence="4">XRE family transcriptional regulator</fullName>
    </recommendedName>
</protein>
<dbReference type="OrthoDB" id="8611097at2"/>
<evidence type="ECO:0000313" key="2">
    <source>
        <dbReference type="EMBL" id="MXP26926.1"/>
    </source>
</evidence>
<sequence length="122" mass="13197">MSFTEKDRKLRSKSGDNFPELSPSSLSAALALALKTEFGALASSVKTVARLTNSNERAVRNWFDGKNSPSADNLVILMRHSDQILRTVLELADRRDLVLAVGLSGLRAQLVDVLAAIDSAQS</sequence>
<comment type="caution">
    <text evidence="2">The sequence shown here is derived from an EMBL/GenBank/DDBJ whole genome shotgun (WGS) entry which is preliminary data.</text>
</comment>
<name>A0A845AEF2_9SPHN</name>
<evidence type="ECO:0000256" key="1">
    <source>
        <dbReference type="SAM" id="MobiDB-lite"/>
    </source>
</evidence>